<evidence type="ECO:0008006" key="3">
    <source>
        <dbReference type="Google" id="ProtNLM"/>
    </source>
</evidence>
<keyword evidence="2" id="KW-1185">Reference proteome</keyword>
<gene>
    <name evidence="1" type="ORF">RJT34_13322</name>
</gene>
<evidence type="ECO:0000313" key="1">
    <source>
        <dbReference type="EMBL" id="KAK7302432.1"/>
    </source>
</evidence>
<dbReference type="AlphaFoldDB" id="A0AAN9PM70"/>
<name>A0AAN9PM70_CLITE</name>
<proteinExistence type="predicted"/>
<dbReference type="Proteomes" id="UP001359559">
    <property type="component" value="Unassembled WGS sequence"/>
</dbReference>
<sequence>MYLVVLKELSADETPAETSLTVVLCWIGVYELPLNLRTERIARVLGNSMRSYVEWDGDDDHRLGTYVCGGKEGEVVGEDKAEPESNVEKEGLLQSSKLDISCVYSWPEFEYKAQTLQLISSLRPADNAWQIWGRLGLVEPTEIYKYIKENKQLKVKDEERGIGIEEGMKKRFAGKVQGHMFP</sequence>
<dbReference type="EMBL" id="JAYKXN010000003">
    <property type="protein sequence ID" value="KAK7302432.1"/>
    <property type="molecule type" value="Genomic_DNA"/>
</dbReference>
<protein>
    <recommendedName>
        <fullName evidence="3">DUF4283 domain-containing protein</fullName>
    </recommendedName>
</protein>
<organism evidence="1 2">
    <name type="scientific">Clitoria ternatea</name>
    <name type="common">Butterfly pea</name>
    <dbReference type="NCBI Taxonomy" id="43366"/>
    <lineage>
        <taxon>Eukaryota</taxon>
        <taxon>Viridiplantae</taxon>
        <taxon>Streptophyta</taxon>
        <taxon>Embryophyta</taxon>
        <taxon>Tracheophyta</taxon>
        <taxon>Spermatophyta</taxon>
        <taxon>Magnoliopsida</taxon>
        <taxon>eudicotyledons</taxon>
        <taxon>Gunneridae</taxon>
        <taxon>Pentapetalae</taxon>
        <taxon>rosids</taxon>
        <taxon>fabids</taxon>
        <taxon>Fabales</taxon>
        <taxon>Fabaceae</taxon>
        <taxon>Papilionoideae</taxon>
        <taxon>50 kb inversion clade</taxon>
        <taxon>NPAAA clade</taxon>
        <taxon>indigoferoid/millettioid clade</taxon>
        <taxon>Phaseoleae</taxon>
        <taxon>Clitoria</taxon>
    </lineage>
</organism>
<accession>A0AAN9PM70</accession>
<evidence type="ECO:0000313" key="2">
    <source>
        <dbReference type="Proteomes" id="UP001359559"/>
    </source>
</evidence>
<reference evidence="1 2" key="1">
    <citation type="submission" date="2024-01" db="EMBL/GenBank/DDBJ databases">
        <title>The genomes of 5 underutilized Papilionoideae crops provide insights into root nodulation and disease resistance.</title>
        <authorList>
            <person name="Yuan L."/>
        </authorList>
    </citation>
    <scope>NUCLEOTIDE SEQUENCE [LARGE SCALE GENOMIC DNA]</scope>
    <source>
        <strain evidence="1">LY-2023</strain>
        <tissue evidence="1">Leaf</tissue>
    </source>
</reference>
<comment type="caution">
    <text evidence="1">The sequence shown here is derived from an EMBL/GenBank/DDBJ whole genome shotgun (WGS) entry which is preliminary data.</text>
</comment>